<dbReference type="PANTHER" id="PTHR43491">
    <property type="entry name" value="UDP-N-ACETYL-D-MANNOSAMINE DEHYDROGENASE"/>
    <property type="match status" value="1"/>
</dbReference>
<organism evidence="5 6">
    <name type="scientific">Insulibacter thermoxylanivorax</name>
    <dbReference type="NCBI Taxonomy" id="2749268"/>
    <lineage>
        <taxon>Bacteria</taxon>
        <taxon>Bacillati</taxon>
        <taxon>Bacillota</taxon>
        <taxon>Bacilli</taxon>
        <taxon>Bacillales</taxon>
        <taxon>Paenibacillaceae</taxon>
        <taxon>Insulibacter</taxon>
    </lineage>
</organism>
<dbReference type="GO" id="GO:0051287">
    <property type="term" value="F:NAD binding"/>
    <property type="evidence" value="ECO:0007669"/>
    <property type="project" value="InterPro"/>
</dbReference>
<keyword evidence="6" id="KW-1185">Reference proteome</keyword>
<dbReference type="InterPro" id="IPR017476">
    <property type="entry name" value="UDP-Glc/GDP-Man"/>
</dbReference>
<dbReference type="SUPFAM" id="SSF51735">
    <property type="entry name" value="NAD(P)-binding Rossmann-fold domains"/>
    <property type="match status" value="1"/>
</dbReference>
<feature type="domain" description="UDP-glucose/GDP-mannose dehydrogenase C-terminal" evidence="4">
    <location>
        <begin position="340"/>
        <end position="435"/>
    </location>
</feature>
<dbReference type="Gene3D" id="3.40.50.720">
    <property type="entry name" value="NAD(P)-binding Rossmann-like Domain"/>
    <property type="match status" value="2"/>
</dbReference>
<dbReference type="PIRSF" id="PIRSF000124">
    <property type="entry name" value="UDPglc_GDPman_dh"/>
    <property type="match status" value="1"/>
</dbReference>
<sequence length="459" mass="50841">MAEQGSSSHEIHTPPRSAVIGLGYVGLPLALLLIDKGFEVYGIDVDERKIQKLQENISYLPDVNDEDISRAMGSGRFHPGTDYAAAGEAEMIILCVPTPLTAYHTPDLSFLQNAARSVGEQLRQGQIVILESSTYPGTTNEVLRPILEKMSGMRAGKDFYIGYSPERIDPGNKTYTVDQIPKLVSGLTEKCGDVAEAWYRRVFKRVVRVSSPEVAEMAKIVENSHRLVNITFVNELALICEQMGIDVWEVIDAAATKPFGFTPYYPGPGIGGHCIPVDPLYLQWKAQAYGIKSQFIALSEALNRSMPQQVADKVFELLGENRTSGNSLVEERETGKPRILLYGVAYKKDVNDVRESPALDLIPILQNRGAEVAYCDPYIQEIRLGEQVMHSVELTDEVLQAADCVVILTDHSSIPVERIIAESKLVFDTRNVTAAMKEAAHVYRLGSGKGRSKRRKKMK</sequence>
<evidence type="ECO:0000313" key="6">
    <source>
        <dbReference type="Proteomes" id="UP000654993"/>
    </source>
</evidence>
<dbReference type="SUPFAM" id="SSF52413">
    <property type="entry name" value="UDP-glucose/GDP-mannose dehydrogenase C-terminal domain"/>
    <property type="match status" value="1"/>
</dbReference>
<comment type="similarity">
    <text evidence="3">Belongs to the UDP-glucose/GDP-mannose dehydrogenase family.</text>
</comment>
<dbReference type="EMBL" id="BMAQ01000009">
    <property type="protein sequence ID" value="GFR37930.1"/>
    <property type="molecule type" value="Genomic_DNA"/>
</dbReference>
<keyword evidence="2" id="KW-0520">NAD</keyword>
<proteinExistence type="inferred from homology"/>
<evidence type="ECO:0000259" key="4">
    <source>
        <dbReference type="SMART" id="SM00984"/>
    </source>
</evidence>
<dbReference type="RefSeq" id="WP_200966203.1">
    <property type="nucleotide sequence ID" value="NZ_BMAQ01000009.1"/>
</dbReference>
<comment type="caution">
    <text evidence="5">The sequence shown here is derived from an EMBL/GenBank/DDBJ whole genome shotgun (WGS) entry which is preliminary data.</text>
</comment>
<dbReference type="InterPro" id="IPR028359">
    <property type="entry name" value="UDP_ManNAc/GlcNAc_DH"/>
</dbReference>
<dbReference type="InterPro" id="IPR036291">
    <property type="entry name" value="NAD(P)-bd_dom_sf"/>
</dbReference>
<dbReference type="SMART" id="SM00984">
    <property type="entry name" value="UDPG_MGDP_dh_C"/>
    <property type="match status" value="1"/>
</dbReference>
<gene>
    <name evidence="5" type="ORF">PRECH8_12260</name>
</gene>
<dbReference type="InterPro" id="IPR036220">
    <property type="entry name" value="UDP-Glc/GDP-Man_DH_C_sf"/>
</dbReference>
<evidence type="ECO:0000256" key="3">
    <source>
        <dbReference type="PIRNR" id="PIRNR000124"/>
    </source>
</evidence>
<dbReference type="GO" id="GO:0016616">
    <property type="term" value="F:oxidoreductase activity, acting on the CH-OH group of donors, NAD or NADP as acceptor"/>
    <property type="evidence" value="ECO:0007669"/>
    <property type="project" value="InterPro"/>
</dbReference>
<name>A0A916QBY4_9BACL</name>
<dbReference type="GO" id="GO:0000271">
    <property type="term" value="P:polysaccharide biosynthetic process"/>
    <property type="evidence" value="ECO:0007669"/>
    <property type="project" value="InterPro"/>
</dbReference>
<evidence type="ECO:0000256" key="2">
    <source>
        <dbReference type="ARBA" id="ARBA00023027"/>
    </source>
</evidence>
<evidence type="ECO:0000256" key="1">
    <source>
        <dbReference type="ARBA" id="ARBA00023002"/>
    </source>
</evidence>
<dbReference type="InterPro" id="IPR014027">
    <property type="entry name" value="UDP-Glc/GDP-Man_DH_C"/>
</dbReference>
<dbReference type="SUPFAM" id="SSF48179">
    <property type="entry name" value="6-phosphogluconate dehydrogenase C-terminal domain-like"/>
    <property type="match status" value="1"/>
</dbReference>
<dbReference type="InterPro" id="IPR008927">
    <property type="entry name" value="6-PGluconate_DH-like_C_sf"/>
</dbReference>
<dbReference type="GO" id="GO:0016628">
    <property type="term" value="F:oxidoreductase activity, acting on the CH-CH group of donors, NAD or NADP as acceptor"/>
    <property type="evidence" value="ECO:0007669"/>
    <property type="project" value="InterPro"/>
</dbReference>
<keyword evidence="1" id="KW-0560">Oxidoreductase</keyword>
<dbReference type="PANTHER" id="PTHR43491:SF1">
    <property type="entry name" value="UDP-N-ACETYL-D-MANNOSAMINE DEHYDROGENASE"/>
    <property type="match status" value="1"/>
</dbReference>
<dbReference type="InterPro" id="IPR001732">
    <property type="entry name" value="UDP-Glc/GDP-Man_DH_N"/>
</dbReference>
<dbReference type="Pfam" id="PF03720">
    <property type="entry name" value="UDPG_MGDP_dh_C"/>
    <property type="match status" value="1"/>
</dbReference>
<dbReference type="InterPro" id="IPR014026">
    <property type="entry name" value="UDP-Glc/GDP-Man_DH_dimer"/>
</dbReference>
<dbReference type="Pfam" id="PF00984">
    <property type="entry name" value="UDPG_MGDP_dh"/>
    <property type="match status" value="1"/>
</dbReference>
<reference evidence="5" key="1">
    <citation type="submission" date="2020-08" db="EMBL/GenBank/DDBJ databases">
        <authorList>
            <person name="Uke A."/>
            <person name="Chhe C."/>
            <person name="Baramee S."/>
            <person name="Kosugi A."/>
        </authorList>
    </citation>
    <scope>NUCLEOTIDE SEQUENCE</scope>
    <source>
        <strain evidence="5">DA-C8</strain>
    </source>
</reference>
<dbReference type="AlphaFoldDB" id="A0A916QBY4"/>
<evidence type="ECO:0000313" key="5">
    <source>
        <dbReference type="EMBL" id="GFR37930.1"/>
    </source>
</evidence>
<reference evidence="5" key="2">
    <citation type="journal article" date="2021" name="Data Brief">
        <title>Draft genome sequence data of the facultative, thermophilic, xylanolytic bacterium Paenibacillus sp. strain DA-C8.</title>
        <authorList>
            <person name="Chhe C."/>
            <person name="Uke A."/>
            <person name="Baramee S."/>
            <person name="Ungkulpasvich U."/>
            <person name="Tachaapaikoon C."/>
            <person name="Pason P."/>
            <person name="Waeonukul R."/>
            <person name="Ratanakhanokchai K."/>
            <person name="Kosugi A."/>
        </authorList>
    </citation>
    <scope>NUCLEOTIDE SEQUENCE</scope>
    <source>
        <strain evidence="5">DA-C8</strain>
    </source>
</reference>
<protein>
    <submittedName>
        <fullName evidence="5">UDP-N-acetyl-D-glucosamine dehydrogenase</fullName>
    </submittedName>
</protein>
<dbReference type="PIRSF" id="PIRSF500136">
    <property type="entry name" value="UDP_ManNAc_DH"/>
    <property type="match status" value="1"/>
</dbReference>
<accession>A0A916QBY4</accession>
<dbReference type="Pfam" id="PF03721">
    <property type="entry name" value="UDPG_MGDP_dh_N"/>
    <property type="match status" value="1"/>
</dbReference>
<dbReference type="Proteomes" id="UP000654993">
    <property type="component" value="Unassembled WGS sequence"/>
</dbReference>
<dbReference type="NCBIfam" id="TIGR03026">
    <property type="entry name" value="NDP-sugDHase"/>
    <property type="match status" value="1"/>
</dbReference>